<feature type="domain" description="Cell wall protein YJL171C/Tos1 N-terminal" evidence="11">
    <location>
        <begin position="88"/>
        <end position="152"/>
    </location>
</feature>
<dbReference type="InterPro" id="IPR018807">
    <property type="entry name" value="YJL171C/Tos1_N"/>
</dbReference>
<dbReference type="EMBL" id="JAUTDP010000009">
    <property type="protein sequence ID" value="KAK3396575.1"/>
    <property type="molecule type" value="Genomic_DNA"/>
</dbReference>
<evidence type="ECO:0000256" key="6">
    <source>
        <dbReference type="ARBA" id="ARBA00023295"/>
    </source>
</evidence>
<sequence length="403" mass="42766">MIFNLKKVILASVAIVGAANAAAIATAGFNTTVSGLVARAHAGPDAASNNPHTVSPDADPFRTQTDSGDLCKGGSTDENGTHFCVQVDQVLYTKVSGRGSGTYEAISFMDNDSGRCDKTTRAFSGELAPFNEPVSLHFHGPLHLKQVAFYQPNGDGSYGRKGFYHAQSQTAEGITFMGNFGGGGSGVFTNAFGNSLSFVNSRGDGGASGPTILADTTVSDSADFSIFTDQSCSDGSCGYIRPGASSRKGFPGPNRMFLFEFSMPHSPPKTPDGKDTADKPAIWLLNARIPYTQQYGKCNCWDYGCGEFDIFEVVNSRDEKALSTFHLNPLGFGDPNWFKRPSDGPIKVAMFMDGSDGGRVSVKVLGRSDGARFGGNLSVGEVNEIKKRSGGLVSDYQINWPAI</sequence>
<evidence type="ECO:0000259" key="11">
    <source>
        <dbReference type="Pfam" id="PF10290"/>
    </source>
</evidence>
<evidence type="ECO:0000313" key="12">
    <source>
        <dbReference type="EMBL" id="KAK3396575.1"/>
    </source>
</evidence>
<evidence type="ECO:0000256" key="7">
    <source>
        <dbReference type="ARBA" id="ARBA00023316"/>
    </source>
</evidence>
<dbReference type="EC" id="3.2.1.39" evidence="3"/>
<evidence type="ECO:0000256" key="1">
    <source>
        <dbReference type="ARBA" id="ARBA00000382"/>
    </source>
</evidence>
<evidence type="ECO:0000256" key="3">
    <source>
        <dbReference type="ARBA" id="ARBA00012780"/>
    </source>
</evidence>
<reference evidence="12" key="2">
    <citation type="submission" date="2023-07" db="EMBL/GenBank/DDBJ databases">
        <authorList>
            <consortium name="Lawrence Berkeley National Laboratory"/>
            <person name="Haridas S."/>
            <person name="Hensen N."/>
            <person name="Bonometti L."/>
            <person name="Westerberg I."/>
            <person name="Brannstrom I.O."/>
            <person name="Guillou S."/>
            <person name="Cros-Aarteil S."/>
            <person name="Calhoun S."/>
            <person name="Kuo A."/>
            <person name="Mondo S."/>
            <person name="Pangilinan J."/>
            <person name="Riley R."/>
            <person name="LaButti K."/>
            <person name="Andreopoulos B."/>
            <person name="Lipzen A."/>
            <person name="Chen C."/>
            <person name="Yanf M."/>
            <person name="Daum C."/>
            <person name="Ng V."/>
            <person name="Clum A."/>
            <person name="Steindorff A."/>
            <person name="Ohm R."/>
            <person name="Martin F."/>
            <person name="Silar P."/>
            <person name="Natvig D."/>
            <person name="Lalanne C."/>
            <person name="Gautier V."/>
            <person name="Ament-velasquez S.L."/>
            <person name="Kruys A."/>
            <person name="Hutchinson M.I."/>
            <person name="Powell A.J."/>
            <person name="Barry K."/>
            <person name="Miller A.N."/>
            <person name="Grigoriev I.V."/>
            <person name="Debuchy R."/>
            <person name="Gladieux P."/>
            <person name="Thoren M.H."/>
            <person name="Johannesson H."/>
        </authorList>
    </citation>
    <scope>NUCLEOTIDE SEQUENCE</scope>
    <source>
        <strain evidence="12">FGSC 1904</strain>
    </source>
</reference>
<comment type="similarity">
    <text evidence="2">Belongs to the PGA52 family.</text>
</comment>
<keyword evidence="5 12" id="KW-0378">Hydrolase</keyword>
<dbReference type="GO" id="GO:0009277">
    <property type="term" value="C:fungal-type cell wall"/>
    <property type="evidence" value="ECO:0007669"/>
    <property type="project" value="TreeGrafter"/>
</dbReference>
<keyword evidence="13" id="KW-1185">Reference proteome</keyword>
<organism evidence="12 13">
    <name type="scientific">Sordaria brevicollis</name>
    <dbReference type="NCBI Taxonomy" id="83679"/>
    <lineage>
        <taxon>Eukaryota</taxon>
        <taxon>Fungi</taxon>
        <taxon>Dikarya</taxon>
        <taxon>Ascomycota</taxon>
        <taxon>Pezizomycotina</taxon>
        <taxon>Sordariomycetes</taxon>
        <taxon>Sordariomycetidae</taxon>
        <taxon>Sordariales</taxon>
        <taxon>Sordariaceae</taxon>
        <taxon>Sordaria</taxon>
    </lineage>
</organism>
<comment type="caution">
    <text evidence="12">The sequence shown here is derived from an EMBL/GenBank/DDBJ whole genome shotgun (WGS) entry which is preliminary data.</text>
</comment>
<comment type="catalytic activity">
    <reaction evidence="1">
        <text>Hydrolysis of (1-&gt;3)-beta-D-glucosidic linkages in (1-&gt;3)-beta-D-glucans.</text>
        <dbReference type="EC" id="3.2.1.39"/>
    </reaction>
</comment>
<dbReference type="AlphaFoldDB" id="A0AAE0PB28"/>
<evidence type="ECO:0000256" key="8">
    <source>
        <dbReference type="SAM" id="MobiDB-lite"/>
    </source>
</evidence>
<evidence type="ECO:0000313" key="13">
    <source>
        <dbReference type="Proteomes" id="UP001281003"/>
    </source>
</evidence>
<evidence type="ECO:0000259" key="10">
    <source>
        <dbReference type="Pfam" id="PF10287"/>
    </source>
</evidence>
<keyword evidence="6" id="KW-0326">Glycosidase</keyword>
<evidence type="ECO:0000256" key="4">
    <source>
        <dbReference type="ARBA" id="ARBA00022729"/>
    </source>
</evidence>
<proteinExistence type="inferred from homology"/>
<keyword evidence="4 9" id="KW-0732">Signal</keyword>
<gene>
    <name evidence="12" type="ORF">B0T20DRAFT_455156</name>
</gene>
<dbReference type="InterPro" id="IPR018805">
    <property type="entry name" value="YJL171C/Tos1_C"/>
</dbReference>
<accession>A0AAE0PB28</accession>
<evidence type="ECO:0000256" key="5">
    <source>
        <dbReference type="ARBA" id="ARBA00022801"/>
    </source>
</evidence>
<feature type="region of interest" description="Disordered" evidence="8">
    <location>
        <begin position="43"/>
        <end position="68"/>
    </location>
</feature>
<name>A0AAE0PB28_SORBR</name>
<dbReference type="GO" id="GO:0071555">
    <property type="term" value="P:cell wall organization"/>
    <property type="evidence" value="ECO:0007669"/>
    <property type="project" value="UniProtKB-KW"/>
</dbReference>
<evidence type="ECO:0000256" key="2">
    <source>
        <dbReference type="ARBA" id="ARBA00006055"/>
    </source>
</evidence>
<feature type="signal peptide" evidence="9">
    <location>
        <begin position="1"/>
        <end position="21"/>
    </location>
</feature>
<protein>
    <recommendedName>
        <fullName evidence="3">glucan endo-1,3-beta-D-glucosidase</fullName>
        <ecNumber evidence="3">3.2.1.39</ecNumber>
    </recommendedName>
</protein>
<dbReference type="Proteomes" id="UP001281003">
    <property type="component" value="Unassembled WGS sequence"/>
</dbReference>
<dbReference type="Pfam" id="PF10290">
    <property type="entry name" value="YJL171C_Tos1_N"/>
    <property type="match status" value="1"/>
</dbReference>
<reference evidence="12" key="1">
    <citation type="journal article" date="2023" name="Mol. Phylogenet. Evol.">
        <title>Genome-scale phylogeny and comparative genomics of the fungal order Sordariales.</title>
        <authorList>
            <person name="Hensen N."/>
            <person name="Bonometti L."/>
            <person name="Westerberg I."/>
            <person name="Brannstrom I.O."/>
            <person name="Guillou S."/>
            <person name="Cros-Aarteil S."/>
            <person name="Calhoun S."/>
            <person name="Haridas S."/>
            <person name="Kuo A."/>
            <person name="Mondo S."/>
            <person name="Pangilinan J."/>
            <person name="Riley R."/>
            <person name="LaButti K."/>
            <person name="Andreopoulos B."/>
            <person name="Lipzen A."/>
            <person name="Chen C."/>
            <person name="Yan M."/>
            <person name="Daum C."/>
            <person name="Ng V."/>
            <person name="Clum A."/>
            <person name="Steindorff A."/>
            <person name="Ohm R.A."/>
            <person name="Martin F."/>
            <person name="Silar P."/>
            <person name="Natvig D.O."/>
            <person name="Lalanne C."/>
            <person name="Gautier V."/>
            <person name="Ament-Velasquez S.L."/>
            <person name="Kruys A."/>
            <person name="Hutchinson M.I."/>
            <person name="Powell A.J."/>
            <person name="Barry K."/>
            <person name="Miller A.N."/>
            <person name="Grigoriev I.V."/>
            <person name="Debuchy R."/>
            <person name="Gladieux P."/>
            <person name="Hiltunen Thoren M."/>
            <person name="Johannesson H."/>
        </authorList>
    </citation>
    <scope>NUCLEOTIDE SEQUENCE</scope>
    <source>
        <strain evidence="12">FGSC 1904</strain>
    </source>
</reference>
<dbReference type="PANTHER" id="PTHR31737">
    <property type="entry name" value="PROTEIN TOS1"/>
    <property type="match status" value="1"/>
</dbReference>
<feature type="chain" id="PRO_5042215041" description="glucan endo-1,3-beta-D-glucosidase" evidence="9">
    <location>
        <begin position="22"/>
        <end position="403"/>
    </location>
</feature>
<evidence type="ECO:0000256" key="9">
    <source>
        <dbReference type="SAM" id="SignalP"/>
    </source>
</evidence>
<keyword evidence="7" id="KW-0961">Cell wall biogenesis/degradation</keyword>
<dbReference type="Pfam" id="PF10287">
    <property type="entry name" value="YJL171C_Tos1_C"/>
    <property type="match status" value="1"/>
</dbReference>
<feature type="domain" description="Cell wall protein YJL171C/Tos1 C-terminal" evidence="10">
    <location>
        <begin position="156"/>
        <end position="384"/>
    </location>
</feature>
<dbReference type="GO" id="GO:0042973">
    <property type="term" value="F:glucan endo-1,3-beta-D-glucosidase activity"/>
    <property type="evidence" value="ECO:0007669"/>
    <property type="project" value="UniProtKB-EC"/>
</dbReference>
<dbReference type="PANTHER" id="PTHR31737:SF2">
    <property type="entry name" value="PROTEIN TOS1"/>
    <property type="match status" value="1"/>
</dbReference>